<dbReference type="SUPFAM" id="SSF160631">
    <property type="entry name" value="SMI1/KNR4-like"/>
    <property type="match status" value="1"/>
</dbReference>
<name>A0A9Q6NAP8_9PSED</name>
<organism evidence="2 3">
    <name type="scientific">Pseudomonas protegens</name>
    <dbReference type="NCBI Taxonomy" id="380021"/>
    <lineage>
        <taxon>Bacteria</taxon>
        <taxon>Pseudomonadati</taxon>
        <taxon>Pseudomonadota</taxon>
        <taxon>Gammaproteobacteria</taxon>
        <taxon>Pseudomonadales</taxon>
        <taxon>Pseudomonadaceae</taxon>
        <taxon>Pseudomonas</taxon>
    </lineage>
</organism>
<dbReference type="AlphaFoldDB" id="A0A9Q6NAP8"/>
<dbReference type="Pfam" id="PF09346">
    <property type="entry name" value="SMI1_KNR4"/>
    <property type="match status" value="1"/>
</dbReference>
<sequence length="156" mass="17557">MIPPQLIALIEAQPRFRPRPDTAEVTRALATLGIALDSEFAQIYLTCHPADFLDRVSYGALMNIDGPSDEILMSTEFIHEVWELPKNFIAFTSLQGQGGYLLDKDSGGVWDFDLGDREAFIAGRVPARWASFFEFITWLLTATDKDEDEDEDDPAR</sequence>
<dbReference type="EMBL" id="QJRN01000001">
    <property type="protein sequence ID" value="PYC43613.1"/>
    <property type="molecule type" value="Genomic_DNA"/>
</dbReference>
<evidence type="ECO:0000259" key="1">
    <source>
        <dbReference type="Pfam" id="PF09346"/>
    </source>
</evidence>
<feature type="domain" description="Knr4/Smi1-like" evidence="1">
    <location>
        <begin position="21"/>
        <end position="137"/>
    </location>
</feature>
<dbReference type="RefSeq" id="WP_110650883.1">
    <property type="nucleotide sequence ID" value="NZ_QJRN01000001.1"/>
</dbReference>
<comment type="caution">
    <text evidence="2">The sequence shown here is derived from an EMBL/GenBank/DDBJ whole genome shotgun (WGS) entry which is preliminary data.</text>
</comment>
<accession>A0A9Q6NAP8</accession>
<reference evidence="2 3" key="1">
    <citation type="submission" date="2018-06" db="EMBL/GenBank/DDBJ databases">
        <title>Pseudomonas diversity within urban Lake Michigan freshwaters.</title>
        <authorList>
            <person name="Batrich M."/>
            <person name="Hatzopoulos T."/>
            <person name="Putonti C."/>
        </authorList>
    </citation>
    <scope>NUCLEOTIDE SEQUENCE [LARGE SCALE GENOMIC DNA]</scope>
    <source>
        <strain evidence="2 3">MB-090624</strain>
    </source>
</reference>
<proteinExistence type="predicted"/>
<evidence type="ECO:0000313" key="2">
    <source>
        <dbReference type="EMBL" id="PYC43613.1"/>
    </source>
</evidence>
<dbReference type="Gene3D" id="3.40.1580.10">
    <property type="entry name" value="SMI1/KNR4-like"/>
    <property type="match status" value="1"/>
</dbReference>
<evidence type="ECO:0000313" key="3">
    <source>
        <dbReference type="Proteomes" id="UP000248188"/>
    </source>
</evidence>
<protein>
    <submittedName>
        <fullName evidence="2">SMI1/KNR4 family protein</fullName>
    </submittedName>
</protein>
<dbReference type="InterPro" id="IPR018958">
    <property type="entry name" value="Knr4/Smi1-like_dom"/>
</dbReference>
<gene>
    <name evidence="2" type="ORF">DMX08_00385</name>
</gene>
<dbReference type="InterPro" id="IPR037883">
    <property type="entry name" value="Knr4/Smi1-like_sf"/>
</dbReference>
<dbReference type="Proteomes" id="UP000248188">
    <property type="component" value="Unassembled WGS sequence"/>
</dbReference>